<dbReference type="OrthoDB" id="5600212at2759"/>
<proteinExistence type="predicted"/>
<organism evidence="7 8">
    <name type="scientific">Lachancea dasiensis</name>
    <dbReference type="NCBI Taxonomy" id="1072105"/>
    <lineage>
        <taxon>Eukaryota</taxon>
        <taxon>Fungi</taxon>
        <taxon>Dikarya</taxon>
        <taxon>Ascomycota</taxon>
        <taxon>Saccharomycotina</taxon>
        <taxon>Saccharomycetes</taxon>
        <taxon>Saccharomycetales</taxon>
        <taxon>Saccharomycetaceae</taxon>
        <taxon>Lachancea</taxon>
    </lineage>
</organism>
<reference evidence="7 8" key="1">
    <citation type="submission" date="2016-03" db="EMBL/GenBank/DDBJ databases">
        <authorList>
            <person name="Devillers H."/>
        </authorList>
    </citation>
    <scope>NUCLEOTIDE SEQUENCE [LARGE SCALE GENOMIC DNA]</scope>
    <source>
        <strain evidence="7">CBS 10888</strain>
    </source>
</reference>
<dbReference type="Proteomes" id="UP000190274">
    <property type="component" value="Chromosome H"/>
</dbReference>
<dbReference type="GO" id="GO:0045944">
    <property type="term" value="P:positive regulation of transcription by RNA polymerase II"/>
    <property type="evidence" value="ECO:0007669"/>
    <property type="project" value="UniProtKB-ARBA"/>
</dbReference>
<evidence type="ECO:0000256" key="2">
    <source>
        <dbReference type="ARBA" id="ARBA00022723"/>
    </source>
</evidence>
<dbReference type="SMART" id="SM00066">
    <property type="entry name" value="GAL4"/>
    <property type="match status" value="1"/>
</dbReference>
<dbReference type="GO" id="GO:0005634">
    <property type="term" value="C:nucleus"/>
    <property type="evidence" value="ECO:0007669"/>
    <property type="project" value="UniProtKB-SubCell"/>
</dbReference>
<evidence type="ECO:0000259" key="6">
    <source>
        <dbReference type="PROSITE" id="PS50048"/>
    </source>
</evidence>
<sequence>MISKKTTTKYKRSTVACTRCRRRKIKCNGKKPCPNCEVSDSKCQFENDDQVENKDAVKFVRYSPDFLSTVDAVRSTARSITTVDPMLDPNITEALNELAKLVQQSRTTKALGLDLRKAQNHVGARSLENHIDCELRGTARNEHNSSFPGKIYFGLYSPAFATTPGEVAPLYKALLINGENEQTRHTTQLFLKFADIATSYWLKVSQFYRFPVENTIGYIFPDQDNTSTIRKYELFLDIIPSQLRPTHTAETIATTCVLPSLVDIMAAQYEKGKGIIVSKSSATEIASFMKSLNTIALLCIDQFQKHAFLEHLSFEFINATIKYLECRALYDQILYLGKLISHLVRSAMDLGLNRWEYYADLDEASADTKRITWWKCFWWDQFNALLHGKLPLIDINTSICLFPKCLMAMGLEESTSVRGMVEKAATEKCSSDSLRLWAWVTMGKVINELYRSTLFSRKYTNYLPVGSTEQAERMKELVIDYHSLTELLDLFNSKIEKLRSRLDMSTLISIGYFNIGCLLSFEKLLARFAKVCPLPQDLHTCIRDCSKRYTACSRNSLARSEMAFSASLLSSYFPCFITAYFAIVNHFVLSSETGYRANDLMLICRFSRTLFLFGHDADDLSKIEKEDHMDLGLRESLSLLALTMAKLCLQVHVNRVGRDTTFSSLDLALCGFCSELLELSSNIWQAYNYPTRKTHYNIAIHQYFENHKIVDRKTDSVGTQSPKAAEENVGLPIFNNEYLDFGAVDFLALFGQNMDDIPYPSLGSL</sequence>
<dbReference type="CDD" id="cd12148">
    <property type="entry name" value="fungal_TF_MHR"/>
    <property type="match status" value="1"/>
</dbReference>
<dbReference type="Gene3D" id="4.10.240.10">
    <property type="entry name" value="Zn(2)-C6 fungal-type DNA-binding domain"/>
    <property type="match status" value="1"/>
</dbReference>
<dbReference type="GO" id="GO:0003677">
    <property type="term" value="F:DNA binding"/>
    <property type="evidence" value="ECO:0007669"/>
    <property type="project" value="UniProtKB-KW"/>
</dbReference>
<dbReference type="SUPFAM" id="SSF57701">
    <property type="entry name" value="Zn2/Cys6 DNA-binding domain"/>
    <property type="match status" value="1"/>
</dbReference>
<comment type="subcellular location">
    <subcellularLocation>
        <location evidence="1">Nucleus</location>
    </subcellularLocation>
</comment>
<dbReference type="InterPro" id="IPR036864">
    <property type="entry name" value="Zn2-C6_fun-type_DNA-bd_sf"/>
</dbReference>
<dbReference type="PANTHER" id="PTHR46910:SF3">
    <property type="entry name" value="HALOTOLERANCE PROTEIN 9-RELATED"/>
    <property type="match status" value="1"/>
</dbReference>
<feature type="domain" description="Zn(2)-C6 fungal-type" evidence="6">
    <location>
        <begin position="16"/>
        <end position="45"/>
    </location>
</feature>
<keyword evidence="5" id="KW-0539">Nucleus</keyword>
<evidence type="ECO:0000256" key="4">
    <source>
        <dbReference type="ARBA" id="ARBA00023125"/>
    </source>
</evidence>
<dbReference type="PROSITE" id="PS50048">
    <property type="entry name" value="ZN2_CY6_FUNGAL_2"/>
    <property type="match status" value="1"/>
</dbReference>
<evidence type="ECO:0000313" key="7">
    <source>
        <dbReference type="EMBL" id="SCU99143.1"/>
    </source>
</evidence>
<keyword evidence="8" id="KW-1185">Reference proteome</keyword>
<evidence type="ECO:0000256" key="5">
    <source>
        <dbReference type="ARBA" id="ARBA00023242"/>
    </source>
</evidence>
<dbReference type="Pfam" id="PF00172">
    <property type="entry name" value="Zn_clus"/>
    <property type="match status" value="1"/>
</dbReference>
<dbReference type="GO" id="GO:0000981">
    <property type="term" value="F:DNA-binding transcription factor activity, RNA polymerase II-specific"/>
    <property type="evidence" value="ECO:0007669"/>
    <property type="project" value="InterPro"/>
</dbReference>
<keyword evidence="4" id="KW-0238">DNA-binding</keyword>
<dbReference type="PROSITE" id="PS00463">
    <property type="entry name" value="ZN2_CY6_FUNGAL_1"/>
    <property type="match status" value="1"/>
</dbReference>
<name>A0A1G4K5T3_9SACH</name>
<keyword evidence="2" id="KW-0479">Metal-binding</keyword>
<gene>
    <name evidence="7" type="ORF">LADA_0H17832G</name>
</gene>
<evidence type="ECO:0000313" key="8">
    <source>
        <dbReference type="Proteomes" id="UP000190274"/>
    </source>
</evidence>
<dbReference type="AlphaFoldDB" id="A0A1G4K5T3"/>
<dbReference type="CDD" id="cd00067">
    <property type="entry name" value="GAL4"/>
    <property type="match status" value="1"/>
</dbReference>
<dbReference type="InterPro" id="IPR050987">
    <property type="entry name" value="AtrR-like"/>
</dbReference>
<evidence type="ECO:0000256" key="1">
    <source>
        <dbReference type="ARBA" id="ARBA00004123"/>
    </source>
</evidence>
<dbReference type="PANTHER" id="PTHR46910">
    <property type="entry name" value="TRANSCRIPTION FACTOR PDR1"/>
    <property type="match status" value="1"/>
</dbReference>
<dbReference type="InterPro" id="IPR007219">
    <property type="entry name" value="XnlR_reg_dom"/>
</dbReference>
<dbReference type="EMBL" id="LT598461">
    <property type="protein sequence ID" value="SCU99143.1"/>
    <property type="molecule type" value="Genomic_DNA"/>
</dbReference>
<dbReference type="Pfam" id="PF04082">
    <property type="entry name" value="Fungal_trans"/>
    <property type="match status" value="1"/>
</dbReference>
<dbReference type="GO" id="GO:0006351">
    <property type="term" value="P:DNA-templated transcription"/>
    <property type="evidence" value="ECO:0007669"/>
    <property type="project" value="InterPro"/>
</dbReference>
<protein>
    <submittedName>
        <fullName evidence="7">LADA_0H17832g1_1</fullName>
    </submittedName>
</protein>
<dbReference type="InterPro" id="IPR001138">
    <property type="entry name" value="Zn2Cys6_DnaBD"/>
</dbReference>
<dbReference type="GO" id="GO:0008270">
    <property type="term" value="F:zinc ion binding"/>
    <property type="evidence" value="ECO:0007669"/>
    <property type="project" value="InterPro"/>
</dbReference>
<accession>A0A1G4K5T3</accession>
<evidence type="ECO:0000256" key="3">
    <source>
        <dbReference type="ARBA" id="ARBA00022833"/>
    </source>
</evidence>
<keyword evidence="3" id="KW-0862">Zinc</keyword>